<dbReference type="InterPro" id="IPR005888">
    <property type="entry name" value="dTDP_Gluc_deHydtase"/>
</dbReference>
<accession>A0ABZ0ZQ50</accession>
<name>A0ABZ0ZQ50_9ACTN</name>
<proteinExistence type="inferred from homology"/>
<gene>
    <name evidence="10" type="primary">rfbB</name>
    <name evidence="10" type="ORF">SHK19_18620</name>
</gene>
<feature type="domain" description="NAD(P)-binding" evidence="9">
    <location>
        <begin position="5"/>
        <end position="304"/>
    </location>
</feature>
<dbReference type="Gene3D" id="3.40.50.720">
    <property type="entry name" value="NAD(P)-binding Rossmann-like Domain"/>
    <property type="match status" value="1"/>
</dbReference>
<evidence type="ECO:0000256" key="2">
    <source>
        <dbReference type="ARBA" id="ARBA00001911"/>
    </source>
</evidence>
<evidence type="ECO:0000256" key="3">
    <source>
        <dbReference type="ARBA" id="ARBA00008178"/>
    </source>
</evidence>
<dbReference type="NCBIfam" id="TIGR01181">
    <property type="entry name" value="dTDP_gluc_dehyt"/>
    <property type="match status" value="1"/>
</dbReference>
<dbReference type="EC" id="4.2.1.46" evidence="4 8"/>
<keyword evidence="7 8" id="KW-0456">Lyase</keyword>
<sequence length="332" mass="37008">MQKILVAGGAGFIGSNFVRHVVSNTDARVTVLDKMTYASSRDALVGLPEARLQVVVGDIADPAVVARLVGAHDVVVNFAAESHNDNALEDPSPFVQTNVVGTYVLLEAVRREGVRFHHVSTDEVYGDLRLDAVERFTEQSPYRPSSPYAASKAAADHLVRAWVRSFGVEATISNCSNNYGPWQHVEKFIPRQITNVINGGRPKVYGSGENVRDWIHTEDHNSAVLAVLERGRIGETYLVGADGQQTNLDVVRMILRLMGRPEDDYDLVADRAGHDLRYAIDARKLRAELGWKPVHSNFEEGLARTIAWYERHVDWWRPHKDAVEASYAAKRM</sequence>
<dbReference type="InterPro" id="IPR016040">
    <property type="entry name" value="NAD(P)-bd_dom"/>
</dbReference>
<evidence type="ECO:0000313" key="10">
    <source>
        <dbReference type="EMBL" id="WQQ25969.1"/>
    </source>
</evidence>
<evidence type="ECO:0000256" key="6">
    <source>
        <dbReference type="ARBA" id="ARBA00023027"/>
    </source>
</evidence>
<dbReference type="CDD" id="cd05246">
    <property type="entry name" value="dTDP_GD_SDR_e"/>
    <property type="match status" value="1"/>
</dbReference>
<evidence type="ECO:0000259" key="9">
    <source>
        <dbReference type="Pfam" id="PF16363"/>
    </source>
</evidence>
<organism evidence="10 11">
    <name type="scientific">Nocardioides bizhenqiangii</name>
    <dbReference type="NCBI Taxonomy" id="3095076"/>
    <lineage>
        <taxon>Bacteria</taxon>
        <taxon>Bacillati</taxon>
        <taxon>Actinomycetota</taxon>
        <taxon>Actinomycetes</taxon>
        <taxon>Propionibacteriales</taxon>
        <taxon>Nocardioidaceae</taxon>
        <taxon>Nocardioides</taxon>
    </lineage>
</organism>
<keyword evidence="6" id="KW-0520">NAD</keyword>
<dbReference type="PANTHER" id="PTHR43000">
    <property type="entry name" value="DTDP-D-GLUCOSE 4,6-DEHYDRATASE-RELATED"/>
    <property type="match status" value="1"/>
</dbReference>
<reference evidence="11" key="1">
    <citation type="submission" date="2023-12" db="EMBL/GenBank/DDBJ databases">
        <title>Novel species in genus Nocardioides.</title>
        <authorList>
            <person name="Zhou H."/>
        </authorList>
    </citation>
    <scope>NUCLEOTIDE SEQUENCE [LARGE SCALE GENOMIC DNA]</scope>
    <source>
        <strain evidence="11">HM61</strain>
    </source>
</reference>
<protein>
    <recommendedName>
        <fullName evidence="5 8">dTDP-glucose 4,6-dehydratase</fullName>
        <ecNumber evidence="4 8">4.2.1.46</ecNumber>
    </recommendedName>
</protein>
<dbReference type="InterPro" id="IPR036291">
    <property type="entry name" value="NAD(P)-bd_dom_sf"/>
</dbReference>
<dbReference type="Pfam" id="PF16363">
    <property type="entry name" value="GDP_Man_Dehyd"/>
    <property type="match status" value="1"/>
</dbReference>
<evidence type="ECO:0000313" key="11">
    <source>
        <dbReference type="Proteomes" id="UP001327225"/>
    </source>
</evidence>
<evidence type="ECO:0000256" key="1">
    <source>
        <dbReference type="ARBA" id="ARBA00001539"/>
    </source>
</evidence>
<dbReference type="GO" id="GO:0008460">
    <property type="term" value="F:dTDP-glucose 4,6-dehydratase activity"/>
    <property type="evidence" value="ECO:0007669"/>
    <property type="project" value="UniProtKB-EC"/>
</dbReference>
<evidence type="ECO:0000256" key="5">
    <source>
        <dbReference type="ARBA" id="ARBA00016977"/>
    </source>
</evidence>
<evidence type="ECO:0000256" key="4">
    <source>
        <dbReference type="ARBA" id="ARBA00011990"/>
    </source>
</evidence>
<dbReference type="EMBL" id="CP141059">
    <property type="protein sequence ID" value="WQQ25969.1"/>
    <property type="molecule type" value="Genomic_DNA"/>
</dbReference>
<evidence type="ECO:0000256" key="8">
    <source>
        <dbReference type="RuleBase" id="RU004473"/>
    </source>
</evidence>
<comment type="catalytic activity">
    <reaction evidence="1 8">
        <text>dTDP-alpha-D-glucose = dTDP-4-dehydro-6-deoxy-alpha-D-glucose + H2O</text>
        <dbReference type="Rhea" id="RHEA:17221"/>
        <dbReference type="ChEBI" id="CHEBI:15377"/>
        <dbReference type="ChEBI" id="CHEBI:57477"/>
        <dbReference type="ChEBI" id="CHEBI:57649"/>
        <dbReference type="EC" id="4.2.1.46"/>
    </reaction>
</comment>
<keyword evidence="11" id="KW-1185">Reference proteome</keyword>
<dbReference type="SUPFAM" id="SSF51735">
    <property type="entry name" value="NAD(P)-binding Rossmann-fold domains"/>
    <property type="match status" value="1"/>
</dbReference>
<comment type="similarity">
    <text evidence="3 8">Belongs to the NAD(P)-dependent epimerase/dehydratase family. dTDP-glucose dehydratase subfamily.</text>
</comment>
<evidence type="ECO:0000256" key="7">
    <source>
        <dbReference type="ARBA" id="ARBA00023239"/>
    </source>
</evidence>
<dbReference type="Gene3D" id="3.90.25.10">
    <property type="entry name" value="UDP-galactose 4-epimerase, domain 1"/>
    <property type="match status" value="1"/>
</dbReference>
<comment type="cofactor">
    <cofactor evidence="2 8">
        <name>NAD(+)</name>
        <dbReference type="ChEBI" id="CHEBI:57540"/>
    </cofactor>
</comment>
<dbReference type="RefSeq" id="WP_322937122.1">
    <property type="nucleotide sequence ID" value="NZ_CP141059.1"/>
</dbReference>
<dbReference type="Proteomes" id="UP001327225">
    <property type="component" value="Chromosome"/>
</dbReference>